<proteinExistence type="predicted"/>
<name>A0ACC0C6M9_CATRO</name>
<accession>A0ACC0C6M9</accession>
<gene>
    <name evidence="1" type="ORF">M9H77_01827</name>
</gene>
<reference evidence="2" key="1">
    <citation type="journal article" date="2023" name="Nat. Plants">
        <title>Single-cell RNA sequencing provides a high-resolution roadmap for understanding the multicellular compartmentation of specialized metabolism.</title>
        <authorList>
            <person name="Sun S."/>
            <person name="Shen X."/>
            <person name="Li Y."/>
            <person name="Li Y."/>
            <person name="Wang S."/>
            <person name="Li R."/>
            <person name="Zhang H."/>
            <person name="Shen G."/>
            <person name="Guo B."/>
            <person name="Wei J."/>
            <person name="Xu J."/>
            <person name="St-Pierre B."/>
            <person name="Chen S."/>
            <person name="Sun C."/>
        </authorList>
    </citation>
    <scope>NUCLEOTIDE SEQUENCE [LARGE SCALE GENOMIC DNA]</scope>
</reference>
<keyword evidence="2" id="KW-1185">Reference proteome</keyword>
<comment type="caution">
    <text evidence="1">The sequence shown here is derived from an EMBL/GenBank/DDBJ whole genome shotgun (WGS) entry which is preliminary data.</text>
</comment>
<dbReference type="Proteomes" id="UP001060085">
    <property type="component" value="Linkage Group LG01"/>
</dbReference>
<organism evidence="1 2">
    <name type="scientific">Catharanthus roseus</name>
    <name type="common">Madagascar periwinkle</name>
    <name type="synonym">Vinca rosea</name>
    <dbReference type="NCBI Taxonomy" id="4058"/>
    <lineage>
        <taxon>Eukaryota</taxon>
        <taxon>Viridiplantae</taxon>
        <taxon>Streptophyta</taxon>
        <taxon>Embryophyta</taxon>
        <taxon>Tracheophyta</taxon>
        <taxon>Spermatophyta</taxon>
        <taxon>Magnoliopsida</taxon>
        <taxon>eudicotyledons</taxon>
        <taxon>Gunneridae</taxon>
        <taxon>Pentapetalae</taxon>
        <taxon>asterids</taxon>
        <taxon>lamiids</taxon>
        <taxon>Gentianales</taxon>
        <taxon>Apocynaceae</taxon>
        <taxon>Rauvolfioideae</taxon>
        <taxon>Vinceae</taxon>
        <taxon>Catharanthinae</taxon>
        <taxon>Catharanthus</taxon>
    </lineage>
</organism>
<sequence>MGSGEQIDDLIELGTIRLLDWNDAMTDIQLGMRYHTVTTYNPREGIYMVKSLIHLDIYRESDTRTDAYVSDIYSWKTYRRICQSNFYPIGHEDFWRDAPYNLIFYPPNMNNQWGRKQGPRFRGEIDFRNPDSPQDVADVECSDITEIMVITPVQIMYNFFKVL</sequence>
<dbReference type="EMBL" id="CM044701">
    <property type="protein sequence ID" value="KAI5680600.1"/>
    <property type="molecule type" value="Genomic_DNA"/>
</dbReference>
<evidence type="ECO:0000313" key="1">
    <source>
        <dbReference type="EMBL" id="KAI5680600.1"/>
    </source>
</evidence>
<evidence type="ECO:0000313" key="2">
    <source>
        <dbReference type="Proteomes" id="UP001060085"/>
    </source>
</evidence>
<protein>
    <submittedName>
        <fullName evidence="1">Uncharacterized protein</fullName>
    </submittedName>
</protein>